<dbReference type="OrthoDB" id="9808602at2"/>
<evidence type="ECO:0000256" key="4">
    <source>
        <dbReference type="ARBA" id="ARBA00022692"/>
    </source>
</evidence>
<evidence type="ECO:0000256" key="1">
    <source>
        <dbReference type="ARBA" id="ARBA00004141"/>
    </source>
</evidence>
<keyword evidence="5 7" id="KW-1133">Transmembrane helix</keyword>
<keyword evidence="3 9" id="KW-0808">Transferase</keyword>
<feature type="transmembrane region" description="Helical" evidence="7">
    <location>
        <begin position="12"/>
        <end position="32"/>
    </location>
</feature>
<evidence type="ECO:0000256" key="2">
    <source>
        <dbReference type="ARBA" id="ARBA00006464"/>
    </source>
</evidence>
<comment type="similarity">
    <text evidence="2">Belongs to the bacterial sugar transferase family.</text>
</comment>
<organism evidence="9 10">
    <name type="scientific">Flavihumibacter petaseus NBRC 106054</name>
    <dbReference type="NCBI Taxonomy" id="1220578"/>
    <lineage>
        <taxon>Bacteria</taxon>
        <taxon>Pseudomonadati</taxon>
        <taxon>Bacteroidota</taxon>
        <taxon>Chitinophagia</taxon>
        <taxon>Chitinophagales</taxon>
        <taxon>Chitinophagaceae</taxon>
        <taxon>Flavihumibacter</taxon>
    </lineage>
</organism>
<evidence type="ECO:0000259" key="8">
    <source>
        <dbReference type="Pfam" id="PF02397"/>
    </source>
</evidence>
<dbReference type="GO" id="GO:0016780">
    <property type="term" value="F:phosphotransferase activity, for other substituted phosphate groups"/>
    <property type="evidence" value="ECO:0007669"/>
    <property type="project" value="TreeGrafter"/>
</dbReference>
<dbReference type="GO" id="GO:0016020">
    <property type="term" value="C:membrane"/>
    <property type="evidence" value="ECO:0007669"/>
    <property type="project" value="UniProtKB-SubCell"/>
</dbReference>
<dbReference type="PANTHER" id="PTHR30576:SF20">
    <property type="entry name" value="QUINOVOSAMINEPHOSPHOTRANSFERAE-RELATED"/>
    <property type="match status" value="1"/>
</dbReference>
<evidence type="ECO:0000256" key="7">
    <source>
        <dbReference type="SAM" id="Phobius"/>
    </source>
</evidence>
<keyword evidence="10" id="KW-1185">Reference proteome</keyword>
<comment type="subcellular location">
    <subcellularLocation>
        <location evidence="1">Membrane</location>
        <topology evidence="1">Multi-pass membrane protein</topology>
    </subcellularLocation>
</comment>
<evidence type="ECO:0000256" key="5">
    <source>
        <dbReference type="ARBA" id="ARBA00022989"/>
    </source>
</evidence>
<feature type="transmembrane region" description="Helical" evidence="7">
    <location>
        <begin position="286"/>
        <end position="308"/>
    </location>
</feature>
<evidence type="ECO:0000256" key="3">
    <source>
        <dbReference type="ARBA" id="ARBA00022679"/>
    </source>
</evidence>
<keyword evidence="6 7" id="KW-0472">Membrane</keyword>
<dbReference type="AlphaFoldDB" id="A0A0E9MUH9"/>
<proteinExistence type="inferred from homology"/>
<sequence length="471" mass="53472">MPQTRSSTISPFWYALSDYLAAGLVWFLFFIYRNHLLGEPVIVDGRILLNSGIIAGLILLPFAWVAFYGILGSYHSLYRKSRLAEGTITIIASLIGCTVIFFVILLNDIDRSLRYYYSIFACFVLLQTGFTLAGRLFLLARARAQLRRGAVFFKSLLVGDNQPAHELFLATRDQLRTAGYHYNGYLAPVANGLSNALPYLGKPDALETTIDEQGIELVVLALQTDQQQEVEQYIHRLGRKDVEIKLAPSVLNILSGSMRTANVYTPLLTDIPSGLMPLWQQHIKRLIDVLLAAVALVLLSPLLLYVAIRVRLSSPGPILFRQERIGYKGKPFTILKFRSMVRDAERSGPALSSETDPRVTSWGRVMRKWRLDELPQLVNILRNEMSLVGPRPERKFYIDQLTAIDPYYNYLLKVKPGLSSWGMVQFGYAENLKEMLERMKYDLLYMENISLALDIKIMFYTIRIIVSGKGK</sequence>
<dbReference type="Pfam" id="PF02397">
    <property type="entry name" value="Bac_transf"/>
    <property type="match status" value="1"/>
</dbReference>
<comment type="caution">
    <text evidence="9">The sequence shown here is derived from an EMBL/GenBank/DDBJ whole genome shotgun (WGS) entry which is preliminary data.</text>
</comment>
<evidence type="ECO:0000313" key="10">
    <source>
        <dbReference type="Proteomes" id="UP000033121"/>
    </source>
</evidence>
<dbReference type="NCBIfam" id="TIGR03025">
    <property type="entry name" value="EPS_sugtrans"/>
    <property type="match status" value="1"/>
</dbReference>
<gene>
    <name evidence="9" type="ORF">FPE01S_01_00880</name>
</gene>
<keyword evidence="4 7" id="KW-0812">Transmembrane</keyword>
<name>A0A0E9MUH9_9BACT</name>
<feature type="domain" description="Bacterial sugar transferase" evidence="8">
    <location>
        <begin position="284"/>
        <end position="466"/>
    </location>
</feature>
<reference evidence="9 10" key="1">
    <citation type="submission" date="2015-04" db="EMBL/GenBank/DDBJ databases">
        <title>Whole genome shotgun sequence of Flavihumibacter petaseus NBRC 106054.</title>
        <authorList>
            <person name="Miyazawa S."/>
            <person name="Hosoyama A."/>
            <person name="Hashimoto M."/>
            <person name="Noguchi M."/>
            <person name="Tsuchikane K."/>
            <person name="Ohji S."/>
            <person name="Yamazoe A."/>
            <person name="Ichikawa N."/>
            <person name="Kimura A."/>
            <person name="Fujita N."/>
        </authorList>
    </citation>
    <scope>NUCLEOTIDE SEQUENCE [LARGE SCALE GENOMIC DNA]</scope>
    <source>
        <strain evidence="9 10">NBRC 106054</strain>
    </source>
</reference>
<dbReference type="InterPro" id="IPR017475">
    <property type="entry name" value="EPS_sugar_tfrase"/>
</dbReference>
<protein>
    <submittedName>
        <fullName evidence="9">Putative glycosyltransferase</fullName>
    </submittedName>
</protein>
<dbReference type="RefSeq" id="WP_046367004.1">
    <property type="nucleotide sequence ID" value="NZ_BBWV01000001.1"/>
</dbReference>
<dbReference type="InterPro" id="IPR003362">
    <property type="entry name" value="Bact_transf"/>
</dbReference>
<evidence type="ECO:0000313" key="9">
    <source>
        <dbReference type="EMBL" id="GAO41076.1"/>
    </source>
</evidence>
<dbReference type="PANTHER" id="PTHR30576">
    <property type="entry name" value="COLANIC BIOSYNTHESIS UDP-GLUCOSE LIPID CARRIER TRANSFERASE"/>
    <property type="match status" value="1"/>
</dbReference>
<feature type="transmembrane region" description="Helical" evidence="7">
    <location>
        <begin position="116"/>
        <end position="138"/>
    </location>
</feature>
<dbReference type="Proteomes" id="UP000033121">
    <property type="component" value="Unassembled WGS sequence"/>
</dbReference>
<accession>A0A0E9MUH9</accession>
<feature type="transmembrane region" description="Helical" evidence="7">
    <location>
        <begin position="83"/>
        <end position="104"/>
    </location>
</feature>
<dbReference type="STRING" id="1220578.FPE01S_01_00880"/>
<dbReference type="Gene3D" id="3.40.50.720">
    <property type="entry name" value="NAD(P)-binding Rossmann-like Domain"/>
    <property type="match status" value="1"/>
</dbReference>
<evidence type="ECO:0000256" key="6">
    <source>
        <dbReference type="ARBA" id="ARBA00023136"/>
    </source>
</evidence>
<dbReference type="Pfam" id="PF13727">
    <property type="entry name" value="CoA_binding_3"/>
    <property type="match status" value="1"/>
</dbReference>
<feature type="transmembrane region" description="Helical" evidence="7">
    <location>
        <begin position="52"/>
        <end position="71"/>
    </location>
</feature>
<dbReference type="EMBL" id="BBWV01000001">
    <property type="protein sequence ID" value="GAO41076.1"/>
    <property type="molecule type" value="Genomic_DNA"/>
</dbReference>